<dbReference type="InterPro" id="IPR050789">
    <property type="entry name" value="Diverse_Enzym_Activities"/>
</dbReference>
<dbReference type="SUPFAM" id="SSF56601">
    <property type="entry name" value="beta-lactamase/transpeptidase-like"/>
    <property type="match status" value="1"/>
</dbReference>
<reference evidence="2 3" key="1">
    <citation type="submission" date="2017-10" db="EMBL/GenBank/DDBJ databases">
        <title>Sequencing the genomes of 1000 actinobacteria strains.</title>
        <authorList>
            <person name="Klenk H.-P."/>
        </authorList>
    </citation>
    <scope>NUCLEOTIDE SEQUENCE [LARGE SCALE GENOMIC DNA]</scope>
    <source>
        <strain evidence="2 3">DSM 21863</strain>
    </source>
</reference>
<dbReference type="PANTHER" id="PTHR43283:SF7">
    <property type="entry name" value="BETA-LACTAMASE-RELATED DOMAIN-CONTAINING PROTEIN"/>
    <property type="match status" value="1"/>
</dbReference>
<keyword evidence="3" id="KW-1185">Reference proteome</keyword>
<name>A0A2A9F136_9MICO</name>
<dbReference type="EMBL" id="PDJJ01000001">
    <property type="protein sequence ID" value="PFG44506.1"/>
    <property type="molecule type" value="Genomic_DNA"/>
</dbReference>
<accession>A0A2A9F136</accession>
<dbReference type="Pfam" id="PF00144">
    <property type="entry name" value="Beta-lactamase"/>
    <property type="match status" value="1"/>
</dbReference>
<dbReference type="InterPro" id="IPR001466">
    <property type="entry name" value="Beta-lactam-related"/>
</dbReference>
<dbReference type="Proteomes" id="UP000224130">
    <property type="component" value="Unassembled WGS sequence"/>
</dbReference>
<dbReference type="PANTHER" id="PTHR43283">
    <property type="entry name" value="BETA-LACTAMASE-RELATED"/>
    <property type="match status" value="1"/>
</dbReference>
<dbReference type="InterPro" id="IPR012338">
    <property type="entry name" value="Beta-lactam/transpept-like"/>
</dbReference>
<evidence type="ECO:0000313" key="2">
    <source>
        <dbReference type="EMBL" id="PFG44506.1"/>
    </source>
</evidence>
<sequence length="526" mass="55804">MTTTTHLLPRATPESQGVDPAALARMVERLDTVRDVHSLMVLRHGHVVAEAWWDPFGPVEPHQLFSVSKSVTATAVGIAVAEGLLSVDDRVVDLLPDDAPAEVGENLARMRVRDLLTMTSGHDADSMHFTLRTLHRPGASWARDILAAPVPQVPGTRFVYDTGSTYLVSAILHRLTGERLLDWLTPRLFAPLGITGATWEQCPRGIDVGGYGLTLTTEQVAVLGQLWLQRGRWGDRQLVPASWVDAMTSAQVPNGPTDPQGPGEQVDWVQGYGYQFWRCRFDAYRADGAFGQFCLVRPEHDLVAVLTSGTVRTAKELTVLLEDLGAACAPSDGAAPRTPGTGTPGGPATEATLGAPLAPTGLAVARPSGAATTLLGRMVDGAPFVLAPHAGDHTPAGDVATGAPDDDRAEAFGRWHALAVHHTGDGIELSWTTTPEGPWHVVRCGVGSWTTGEVDLDGAPTRVAGAAAWTAPDTLLLRLLWRGTPFALDVTLRFGGDGEGRHVEVAVDQNVSFGPTAVLRATGLGA</sequence>
<gene>
    <name evidence="2" type="ORF">ATJ88_3231</name>
</gene>
<comment type="caution">
    <text evidence="2">The sequence shown here is derived from an EMBL/GenBank/DDBJ whole genome shotgun (WGS) entry which is preliminary data.</text>
</comment>
<evidence type="ECO:0000313" key="3">
    <source>
        <dbReference type="Proteomes" id="UP000224130"/>
    </source>
</evidence>
<evidence type="ECO:0000259" key="1">
    <source>
        <dbReference type="Pfam" id="PF00144"/>
    </source>
</evidence>
<protein>
    <submittedName>
        <fullName evidence="2">CubicO group peptidase (Beta-lactamase class C family)</fullName>
    </submittedName>
</protein>
<dbReference type="AlphaFoldDB" id="A0A2A9F136"/>
<proteinExistence type="predicted"/>
<feature type="domain" description="Beta-lactamase-related" evidence="1">
    <location>
        <begin position="38"/>
        <end position="312"/>
    </location>
</feature>
<dbReference type="Gene3D" id="3.40.710.10">
    <property type="entry name" value="DD-peptidase/beta-lactamase superfamily"/>
    <property type="match status" value="1"/>
</dbReference>
<organism evidence="2 3">
    <name type="scientific">Isoptericola jiangsuensis</name>
    <dbReference type="NCBI Taxonomy" id="548579"/>
    <lineage>
        <taxon>Bacteria</taxon>
        <taxon>Bacillati</taxon>
        <taxon>Actinomycetota</taxon>
        <taxon>Actinomycetes</taxon>
        <taxon>Micrococcales</taxon>
        <taxon>Promicromonosporaceae</taxon>
        <taxon>Isoptericola</taxon>
    </lineage>
</organism>
<dbReference type="RefSeq" id="WP_245852503.1">
    <property type="nucleotide sequence ID" value="NZ_PDJJ01000001.1"/>
</dbReference>